<dbReference type="GO" id="GO:0005829">
    <property type="term" value="C:cytosol"/>
    <property type="evidence" value="ECO:0007669"/>
    <property type="project" value="TreeGrafter"/>
</dbReference>
<comment type="catalytic activity">
    <reaction evidence="9 11">
        <text>dTMP + ATP = dTDP + ADP</text>
        <dbReference type="Rhea" id="RHEA:13517"/>
        <dbReference type="ChEBI" id="CHEBI:30616"/>
        <dbReference type="ChEBI" id="CHEBI:58369"/>
        <dbReference type="ChEBI" id="CHEBI:63528"/>
        <dbReference type="ChEBI" id="CHEBI:456216"/>
        <dbReference type="EC" id="2.7.4.9"/>
    </reaction>
</comment>
<evidence type="ECO:0000256" key="5">
    <source>
        <dbReference type="ARBA" id="ARBA00022727"/>
    </source>
</evidence>
<dbReference type="EC" id="2.7.4.9" evidence="2 11"/>
<dbReference type="GO" id="GO:0006227">
    <property type="term" value="P:dUDP biosynthetic process"/>
    <property type="evidence" value="ECO:0007669"/>
    <property type="project" value="TreeGrafter"/>
</dbReference>
<proteinExistence type="inferred from homology"/>
<dbReference type="GO" id="GO:0006235">
    <property type="term" value="P:dTTP biosynthetic process"/>
    <property type="evidence" value="ECO:0007669"/>
    <property type="project" value="UniProtKB-UniRule"/>
</dbReference>
<keyword evidence="7 11" id="KW-0418">Kinase</keyword>
<keyword evidence="6 11" id="KW-0547">Nucleotide-binding</keyword>
<dbReference type="GO" id="GO:0004798">
    <property type="term" value="F:dTMP kinase activity"/>
    <property type="evidence" value="ECO:0007669"/>
    <property type="project" value="UniProtKB-UniRule"/>
</dbReference>
<dbReference type="AlphaFoldDB" id="A0A2W1JZA9"/>
<organism evidence="13 14">
    <name type="scientific">Acaryochloris thomasi RCC1774</name>
    <dbReference type="NCBI Taxonomy" id="1764569"/>
    <lineage>
        <taxon>Bacteria</taxon>
        <taxon>Bacillati</taxon>
        <taxon>Cyanobacteriota</taxon>
        <taxon>Cyanophyceae</taxon>
        <taxon>Acaryochloridales</taxon>
        <taxon>Acaryochloridaceae</taxon>
        <taxon>Acaryochloris</taxon>
        <taxon>Acaryochloris thomasi</taxon>
    </lineage>
</organism>
<sequence length="227" mass="24979">MQGKLIVFEGGEGGGKSTQLMRLKDWLLASSFWAQRQGGEPPVVTTREPGGTALGARLRALLLNTQDSAEVAIANRSELLLYAADRAQHVAEFITPHLEQGDLVLCDRYTASTVAYQGYGRGLDLGLIKQLNQIATAGVTCDLTLWLDLDVSIGLERVRQRGETFDRMETGEVAFHQRIRDGFTAIAAQQPTMVQIDAARDPDTVAAHIQAVIQEYLQQWYPPLSQN</sequence>
<dbReference type="FunFam" id="3.40.50.300:FF:000225">
    <property type="entry name" value="Thymidylate kinase"/>
    <property type="match status" value="1"/>
</dbReference>
<feature type="domain" description="Thymidylate kinase-like" evidence="12">
    <location>
        <begin position="8"/>
        <end position="209"/>
    </location>
</feature>
<dbReference type="InterPro" id="IPR027417">
    <property type="entry name" value="P-loop_NTPase"/>
</dbReference>
<evidence type="ECO:0000256" key="1">
    <source>
        <dbReference type="ARBA" id="ARBA00009776"/>
    </source>
</evidence>
<dbReference type="GO" id="GO:0006233">
    <property type="term" value="P:dTDP biosynthetic process"/>
    <property type="evidence" value="ECO:0007669"/>
    <property type="project" value="InterPro"/>
</dbReference>
<reference evidence="13 14" key="1">
    <citation type="journal article" date="2018" name="Sci. Rep.">
        <title>A novel species of the marine cyanobacterium Acaryochloris with a unique pigment content and lifestyle.</title>
        <authorList>
            <person name="Partensky F."/>
            <person name="Six C."/>
            <person name="Ratin M."/>
            <person name="Garczarek L."/>
            <person name="Vaulot D."/>
            <person name="Probert I."/>
            <person name="Calteau A."/>
            <person name="Gourvil P."/>
            <person name="Marie D."/>
            <person name="Grebert T."/>
            <person name="Bouchier C."/>
            <person name="Le Panse S."/>
            <person name="Gachenot M."/>
            <person name="Rodriguez F."/>
            <person name="Garrido J.L."/>
        </authorList>
    </citation>
    <scope>NUCLEOTIDE SEQUENCE [LARGE SCALE GENOMIC DNA]</scope>
    <source>
        <strain evidence="13 14">RCC1774</strain>
    </source>
</reference>
<evidence type="ECO:0000256" key="10">
    <source>
        <dbReference type="ARBA" id="ARBA00057735"/>
    </source>
</evidence>
<evidence type="ECO:0000313" key="13">
    <source>
        <dbReference type="EMBL" id="PZD75272.1"/>
    </source>
</evidence>
<dbReference type="PROSITE" id="PS01331">
    <property type="entry name" value="THYMIDYLATE_KINASE"/>
    <property type="match status" value="1"/>
</dbReference>
<protein>
    <recommendedName>
        <fullName evidence="3 11">Thymidylate kinase</fullName>
        <ecNumber evidence="2 11">2.7.4.9</ecNumber>
    </recommendedName>
    <alternativeName>
        <fullName evidence="11">dTMP kinase</fullName>
    </alternativeName>
</protein>
<dbReference type="InterPro" id="IPR018095">
    <property type="entry name" value="Thymidylate_kin_CS"/>
</dbReference>
<comment type="similarity">
    <text evidence="1 11">Belongs to the thymidylate kinase family.</text>
</comment>
<gene>
    <name evidence="13" type="primary">tmk_1</name>
    <name evidence="11" type="synonym">tmk</name>
    <name evidence="13" type="ORF">C1752_00546</name>
</gene>
<dbReference type="GO" id="GO:0005524">
    <property type="term" value="F:ATP binding"/>
    <property type="evidence" value="ECO:0007669"/>
    <property type="project" value="UniProtKB-UniRule"/>
</dbReference>
<keyword evidence="5 11" id="KW-0545">Nucleotide biosynthesis</keyword>
<dbReference type="PANTHER" id="PTHR10344">
    <property type="entry name" value="THYMIDYLATE KINASE"/>
    <property type="match status" value="1"/>
</dbReference>
<evidence type="ECO:0000256" key="7">
    <source>
        <dbReference type="ARBA" id="ARBA00022777"/>
    </source>
</evidence>
<feature type="binding site" evidence="11">
    <location>
        <begin position="10"/>
        <end position="17"/>
    </location>
    <ligand>
        <name>ATP</name>
        <dbReference type="ChEBI" id="CHEBI:30616"/>
    </ligand>
</feature>
<dbReference type="PANTHER" id="PTHR10344:SF4">
    <property type="entry name" value="UMP-CMP KINASE 2, MITOCHONDRIAL"/>
    <property type="match status" value="1"/>
</dbReference>
<dbReference type="SUPFAM" id="SSF52540">
    <property type="entry name" value="P-loop containing nucleoside triphosphate hydrolases"/>
    <property type="match status" value="1"/>
</dbReference>
<comment type="function">
    <text evidence="10 11">Phosphorylation of dTMP to form dTDP in both de novo and salvage pathways of dTTP synthesis.</text>
</comment>
<dbReference type="OrthoDB" id="9774907at2"/>
<evidence type="ECO:0000256" key="9">
    <source>
        <dbReference type="ARBA" id="ARBA00048743"/>
    </source>
</evidence>
<dbReference type="HAMAP" id="MF_00165">
    <property type="entry name" value="Thymidylate_kinase"/>
    <property type="match status" value="1"/>
</dbReference>
<dbReference type="RefSeq" id="WP_110984504.1">
    <property type="nucleotide sequence ID" value="NZ_CAWNWM010000001.1"/>
</dbReference>
<dbReference type="CDD" id="cd01672">
    <property type="entry name" value="TMPK"/>
    <property type="match status" value="1"/>
</dbReference>
<evidence type="ECO:0000259" key="12">
    <source>
        <dbReference type="Pfam" id="PF02223"/>
    </source>
</evidence>
<evidence type="ECO:0000256" key="4">
    <source>
        <dbReference type="ARBA" id="ARBA00022679"/>
    </source>
</evidence>
<name>A0A2W1JZA9_9CYAN</name>
<keyword evidence="4 11" id="KW-0808">Transferase</keyword>
<evidence type="ECO:0000256" key="2">
    <source>
        <dbReference type="ARBA" id="ARBA00012980"/>
    </source>
</evidence>
<evidence type="ECO:0000313" key="14">
    <source>
        <dbReference type="Proteomes" id="UP000248857"/>
    </source>
</evidence>
<keyword evidence="14" id="KW-1185">Reference proteome</keyword>
<dbReference type="InterPro" id="IPR039430">
    <property type="entry name" value="Thymidylate_kin-like_dom"/>
</dbReference>
<dbReference type="Gene3D" id="3.40.50.300">
    <property type="entry name" value="P-loop containing nucleotide triphosphate hydrolases"/>
    <property type="match status" value="1"/>
</dbReference>
<evidence type="ECO:0000256" key="8">
    <source>
        <dbReference type="ARBA" id="ARBA00022840"/>
    </source>
</evidence>
<evidence type="ECO:0000256" key="11">
    <source>
        <dbReference type="HAMAP-Rule" id="MF_00165"/>
    </source>
</evidence>
<dbReference type="InterPro" id="IPR018094">
    <property type="entry name" value="Thymidylate_kinase"/>
</dbReference>
<dbReference type="EMBL" id="PQWO01000001">
    <property type="protein sequence ID" value="PZD75272.1"/>
    <property type="molecule type" value="Genomic_DNA"/>
</dbReference>
<comment type="caution">
    <text evidence="13">The sequence shown here is derived from an EMBL/GenBank/DDBJ whole genome shotgun (WGS) entry which is preliminary data.</text>
</comment>
<dbReference type="Proteomes" id="UP000248857">
    <property type="component" value="Unassembled WGS sequence"/>
</dbReference>
<evidence type="ECO:0000256" key="6">
    <source>
        <dbReference type="ARBA" id="ARBA00022741"/>
    </source>
</evidence>
<dbReference type="Pfam" id="PF02223">
    <property type="entry name" value="Thymidylate_kin"/>
    <property type="match status" value="1"/>
</dbReference>
<dbReference type="NCBIfam" id="TIGR00041">
    <property type="entry name" value="DTMP_kinase"/>
    <property type="match status" value="1"/>
</dbReference>
<keyword evidence="8 11" id="KW-0067">ATP-binding</keyword>
<evidence type="ECO:0000256" key="3">
    <source>
        <dbReference type="ARBA" id="ARBA00017144"/>
    </source>
</evidence>
<accession>A0A2W1JZA9</accession>